<dbReference type="Proteomes" id="UP001597307">
    <property type="component" value="Unassembled WGS sequence"/>
</dbReference>
<gene>
    <name evidence="1" type="ORF">ACFSFX_12280</name>
</gene>
<keyword evidence="2" id="KW-1185">Reference proteome</keyword>
<organism evidence="1 2">
    <name type="scientific">Arthrobacter flavus</name>
    <dbReference type="NCBI Taxonomy" id="95172"/>
    <lineage>
        <taxon>Bacteria</taxon>
        <taxon>Bacillati</taxon>
        <taxon>Actinomycetota</taxon>
        <taxon>Actinomycetes</taxon>
        <taxon>Micrococcales</taxon>
        <taxon>Micrococcaceae</taxon>
        <taxon>Arthrobacter</taxon>
    </lineage>
</organism>
<sequence length="72" mass="7946">MRTSAFWRLMDDEFGGGYSRTLARTIVLADLGGRTPEEALGAGISPRDIWVAVCDLQDVPPERRLGKDITPK</sequence>
<name>A0ABW4Q9F1_9MICC</name>
<dbReference type="RefSeq" id="WP_343879354.1">
    <property type="nucleotide sequence ID" value="NZ_BAAAIJ010000036.1"/>
</dbReference>
<dbReference type="EMBL" id="JBHUGA010000052">
    <property type="protein sequence ID" value="MFD1847368.1"/>
    <property type="molecule type" value="Genomic_DNA"/>
</dbReference>
<dbReference type="Pfam" id="PF11248">
    <property type="entry name" value="DUF3046"/>
    <property type="match status" value="1"/>
</dbReference>
<evidence type="ECO:0000313" key="1">
    <source>
        <dbReference type="EMBL" id="MFD1847368.1"/>
    </source>
</evidence>
<reference evidence="2" key="1">
    <citation type="journal article" date="2019" name="Int. J. Syst. Evol. Microbiol.">
        <title>The Global Catalogue of Microorganisms (GCM) 10K type strain sequencing project: providing services to taxonomists for standard genome sequencing and annotation.</title>
        <authorList>
            <consortium name="The Broad Institute Genomics Platform"/>
            <consortium name="The Broad Institute Genome Sequencing Center for Infectious Disease"/>
            <person name="Wu L."/>
            <person name="Ma J."/>
        </authorList>
    </citation>
    <scope>NUCLEOTIDE SEQUENCE [LARGE SCALE GENOMIC DNA]</scope>
    <source>
        <strain evidence="2">JCM 11496</strain>
    </source>
</reference>
<comment type="caution">
    <text evidence="1">The sequence shown here is derived from an EMBL/GenBank/DDBJ whole genome shotgun (WGS) entry which is preliminary data.</text>
</comment>
<protein>
    <submittedName>
        <fullName evidence="1">DUF3046 domain-containing protein</fullName>
    </submittedName>
</protein>
<accession>A0ABW4Q9F1</accession>
<proteinExistence type="predicted"/>
<evidence type="ECO:0000313" key="2">
    <source>
        <dbReference type="Proteomes" id="UP001597307"/>
    </source>
</evidence>
<dbReference type="InterPro" id="IPR021408">
    <property type="entry name" value="DUF3046"/>
</dbReference>